<evidence type="ECO:0000256" key="1">
    <source>
        <dbReference type="RuleBase" id="RU003425"/>
    </source>
</evidence>
<feature type="region of interest" description="Disordered" evidence="2">
    <location>
        <begin position="41"/>
        <end position="108"/>
    </location>
</feature>
<evidence type="ECO:0000256" key="2">
    <source>
        <dbReference type="SAM" id="MobiDB-lite"/>
    </source>
</evidence>
<accession>A0A0D8XYG7</accession>
<dbReference type="PANTHER" id="PTHR22947">
    <property type="entry name" value="MAJOR SPERM PROTEIN"/>
    <property type="match status" value="1"/>
</dbReference>
<dbReference type="InterPro" id="IPR013783">
    <property type="entry name" value="Ig-like_fold"/>
</dbReference>
<evidence type="ECO:0000256" key="3">
    <source>
        <dbReference type="SAM" id="Phobius"/>
    </source>
</evidence>
<protein>
    <recommendedName>
        <fullName evidence="1">Major sperm protein</fullName>
    </recommendedName>
</protein>
<keyword evidence="3" id="KW-0472">Membrane</keyword>
<dbReference type="AlphaFoldDB" id="A0A0D8XYG7"/>
<dbReference type="STRING" id="29172.A0A0D8XYG7"/>
<evidence type="ECO:0000259" key="4">
    <source>
        <dbReference type="PROSITE" id="PS50202"/>
    </source>
</evidence>
<evidence type="ECO:0000313" key="6">
    <source>
        <dbReference type="Proteomes" id="UP000053766"/>
    </source>
</evidence>
<dbReference type="Pfam" id="PF00635">
    <property type="entry name" value="Motile_Sperm"/>
    <property type="match status" value="1"/>
</dbReference>
<dbReference type="PROSITE" id="PS50202">
    <property type="entry name" value="MSP"/>
    <property type="match status" value="1"/>
</dbReference>
<dbReference type="Gene3D" id="2.60.40.10">
    <property type="entry name" value="Immunoglobulins"/>
    <property type="match status" value="1"/>
</dbReference>
<reference evidence="5 6" key="1">
    <citation type="submission" date="2013-11" db="EMBL/GenBank/DDBJ databases">
        <title>Draft genome of the bovine lungworm Dictyocaulus viviparus.</title>
        <authorList>
            <person name="Mitreva M."/>
        </authorList>
    </citation>
    <scope>NUCLEOTIDE SEQUENCE [LARGE SCALE GENOMIC DNA]</scope>
    <source>
        <strain evidence="5 6">HannoverDv2000</strain>
    </source>
</reference>
<dbReference type="InterPro" id="IPR000535">
    <property type="entry name" value="MSP_dom"/>
</dbReference>
<evidence type="ECO:0000313" key="5">
    <source>
        <dbReference type="EMBL" id="KJH49540.1"/>
    </source>
</evidence>
<reference evidence="6" key="2">
    <citation type="journal article" date="2016" name="Sci. Rep.">
        <title>Dictyocaulus viviparus genome, variome and transcriptome elucidate lungworm biology and support future intervention.</title>
        <authorList>
            <person name="McNulty S.N."/>
            <person name="Strube C."/>
            <person name="Rosa B.A."/>
            <person name="Martin J.C."/>
            <person name="Tyagi R."/>
            <person name="Choi Y.J."/>
            <person name="Wang Q."/>
            <person name="Hallsworth Pepin K."/>
            <person name="Zhang X."/>
            <person name="Ozersky P."/>
            <person name="Wilson R.K."/>
            <person name="Sternberg P.W."/>
            <person name="Gasser R.B."/>
            <person name="Mitreva M."/>
        </authorList>
    </citation>
    <scope>NUCLEOTIDE SEQUENCE [LARGE SCALE GENOMIC DNA]</scope>
    <source>
        <strain evidence="6">HannoverDv2000</strain>
    </source>
</reference>
<feature type="domain" description="MSP" evidence="4">
    <location>
        <begin position="194"/>
        <end position="302"/>
    </location>
</feature>
<dbReference type="InterPro" id="IPR051774">
    <property type="entry name" value="Sperm-specific_class_P"/>
</dbReference>
<feature type="compositionally biased region" description="Low complexity" evidence="2">
    <location>
        <begin position="89"/>
        <end position="108"/>
    </location>
</feature>
<gene>
    <name evidence="5" type="ORF">DICVIV_04328</name>
</gene>
<feature type="region of interest" description="Disordered" evidence="2">
    <location>
        <begin position="323"/>
        <end position="347"/>
    </location>
</feature>
<sequence>MIFTFQILTETSATVFSSFFSAICILSATISLLTICSSNSSASEESEKNVEQKPPAGSTSSTIPSKELGKSSTETKTSSQSKEMKKAPLRLPQQMPSPSLQQQQQKPLNKLTVNEQQRLAKNQINQGKLARKAPKKETVEAFTVQDNVTDFIEAARTTNLPATKKENAPPSDTGDGNYEDVNLAQAAPEQPRRVVTVDPTAARFPTTGGKSTFTVLNAGTEHVVFKVKCSNNKDYRIKPVYGNLDPGGTHLVWVVRLPAGVMEDRMVIQWLPAPPNVTDPAALFKTAKTGSIQSVVARLIGVSIESPQVNLPDEKTARGNISVVKPLPPGSSPDAPKSLTGGSMLRI</sequence>
<keyword evidence="3" id="KW-1133">Transmembrane helix</keyword>
<keyword evidence="1" id="KW-0963">Cytoplasm</keyword>
<dbReference type="EMBL" id="KN716231">
    <property type="protein sequence ID" value="KJH49540.1"/>
    <property type="molecule type" value="Genomic_DNA"/>
</dbReference>
<proteinExistence type="predicted"/>
<keyword evidence="6" id="KW-1185">Reference proteome</keyword>
<organism evidence="5 6">
    <name type="scientific">Dictyocaulus viviparus</name>
    <name type="common">Bovine lungworm</name>
    <dbReference type="NCBI Taxonomy" id="29172"/>
    <lineage>
        <taxon>Eukaryota</taxon>
        <taxon>Metazoa</taxon>
        <taxon>Ecdysozoa</taxon>
        <taxon>Nematoda</taxon>
        <taxon>Chromadorea</taxon>
        <taxon>Rhabditida</taxon>
        <taxon>Rhabditina</taxon>
        <taxon>Rhabditomorpha</taxon>
        <taxon>Strongyloidea</taxon>
        <taxon>Metastrongylidae</taxon>
        <taxon>Dictyocaulus</taxon>
    </lineage>
</organism>
<dbReference type="OrthoDB" id="264603at2759"/>
<feature type="transmembrane region" description="Helical" evidence="3">
    <location>
        <begin position="12"/>
        <end position="35"/>
    </location>
</feature>
<keyword evidence="1" id="KW-0206">Cytoskeleton</keyword>
<dbReference type="Proteomes" id="UP000053766">
    <property type="component" value="Unassembled WGS sequence"/>
</dbReference>
<dbReference type="SUPFAM" id="SSF49354">
    <property type="entry name" value="PapD-like"/>
    <property type="match status" value="1"/>
</dbReference>
<feature type="compositionally biased region" description="Low complexity" evidence="2">
    <location>
        <begin position="70"/>
        <end position="81"/>
    </location>
</feature>
<keyword evidence="3" id="KW-0812">Transmembrane</keyword>
<dbReference type="InterPro" id="IPR008962">
    <property type="entry name" value="PapD-like_sf"/>
</dbReference>
<comment type="function">
    <text evidence="1">Central component in molecular interactions underlying sperm crawling. Forms an extensive filament system that extends from sperm villipoda, along the leading edge of the pseudopod.</text>
</comment>
<name>A0A0D8XYG7_DICVI</name>
<dbReference type="PANTHER" id="PTHR22947:SF39">
    <property type="entry name" value="MSP DOMAIN-CONTAINING PROTEIN"/>
    <property type="match status" value="1"/>
</dbReference>